<keyword evidence="5 9" id="KW-0223">Dioxygenase</keyword>
<keyword evidence="3 9" id="KW-0479">Metal-binding</keyword>
<feature type="binding site" evidence="12">
    <location>
        <position position="328"/>
    </location>
    <ligand>
        <name>Fe cation</name>
        <dbReference type="ChEBI" id="CHEBI:24875"/>
    </ligand>
</feature>
<keyword evidence="8 9" id="KW-0585">Phenylalanine catabolism</keyword>
<evidence type="ECO:0000256" key="4">
    <source>
        <dbReference type="ARBA" id="ARBA00022878"/>
    </source>
</evidence>
<feature type="binding site" evidence="12">
    <location>
        <position position="334"/>
    </location>
    <ligand>
        <name>Fe cation</name>
        <dbReference type="ChEBI" id="CHEBI:24875"/>
    </ligand>
</feature>
<evidence type="ECO:0000256" key="8">
    <source>
        <dbReference type="ARBA" id="ARBA00023232"/>
    </source>
</evidence>
<dbReference type="CDD" id="cd07000">
    <property type="entry name" value="cupin_HGO_N"/>
    <property type="match status" value="1"/>
</dbReference>
<dbReference type="InterPro" id="IPR046451">
    <property type="entry name" value="HgmA_C"/>
</dbReference>
<comment type="pathway">
    <text evidence="9">Amino-acid degradation; L-phenylalanine degradation; acetoacetate and fumarate from L-phenylalanine: step 4/6.</text>
</comment>
<keyword evidence="6 9" id="KW-0560">Oxidoreductase</keyword>
<dbReference type="GO" id="GO:0005506">
    <property type="term" value="F:iron ion binding"/>
    <property type="evidence" value="ECO:0007669"/>
    <property type="project" value="UniProtKB-UniRule"/>
</dbReference>
<feature type="domain" description="Homogentisate 1,2-dioxygenase C-terminal" evidence="13">
    <location>
        <begin position="273"/>
        <end position="426"/>
    </location>
</feature>
<dbReference type="HAMAP" id="MF_00334">
    <property type="entry name" value="Homogentis_dioxygen"/>
    <property type="match status" value="1"/>
</dbReference>
<evidence type="ECO:0000259" key="14">
    <source>
        <dbReference type="Pfam" id="PF20510"/>
    </source>
</evidence>
<dbReference type="AlphaFoldDB" id="A0A848HIZ8"/>
<feature type="binding site" evidence="9 12">
    <location>
        <position position="364"/>
    </location>
    <ligand>
        <name>homogentisate</name>
        <dbReference type="ChEBI" id="CHEBI:16169"/>
    </ligand>
</feature>
<feature type="binding site" evidence="9">
    <location>
        <position position="383"/>
    </location>
    <ligand>
        <name>Fe cation</name>
        <dbReference type="ChEBI" id="CHEBI:24875"/>
    </ligand>
</feature>
<keyword evidence="7 9" id="KW-0408">Iron</keyword>
<comment type="caution">
    <text evidence="9">Lacks conserved residue(s) required for the propagation of feature annotation.</text>
</comment>
<reference evidence="15 16" key="1">
    <citation type="submission" date="2020-04" db="EMBL/GenBank/DDBJ databases">
        <title>Massilia sp. RP-1-19 isolated from soil.</title>
        <authorList>
            <person name="Dahal R.H."/>
        </authorList>
    </citation>
    <scope>NUCLEOTIDE SEQUENCE [LARGE SCALE GENOMIC DNA]</scope>
    <source>
        <strain evidence="15 16">RP-1-19</strain>
    </source>
</reference>
<evidence type="ECO:0000256" key="10">
    <source>
        <dbReference type="NCBIfam" id="TIGR01015"/>
    </source>
</evidence>
<feature type="domain" description="Homogentisate 1,2-dioxygenase N-terminal" evidence="14">
    <location>
        <begin position="5"/>
        <end position="272"/>
    </location>
</feature>
<dbReference type="GO" id="GO:0006572">
    <property type="term" value="P:L-tyrosine catabolic process"/>
    <property type="evidence" value="ECO:0007669"/>
    <property type="project" value="UniProtKB-UniRule"/>
</dbReference>
<dbReference type="Pfam" id="PF04209">
    <property type="entry name" value="HgmA_C"/>
    <property type="match status" value="1"/>
</dbReference>
<dbReference type="InterPro" id="IPR014710">
    <property type="entry name" value="RmlC-like_jellyroll"/>
</dbReference>
<evidence type="ECO:0000256" key="1">
    <source>
        <dbReference type="ARBA" id="ARBA00001962"/>
    </source>
</evidence>
<evidence type="ECO:0000256" key="2">
    <source>
        <dbReference type="ARBA" id="ARBA00007757"/>
    </source>
</evidence>
<evidence type="ECO:0000256" key="11">
    <source>
        <dbReference type="PIRSR" id="PIRSR605708-1"/>
    </source>
</evidence>
<dbReference type="GO" id="GO:0004411">
    <property type="term" value="F:homogentisate 1,2-dioxygenase activity"/>
    <property type="evidence" value="ECO:0007669"/>
    <property type="project" value="UniProtKB-UniRule"/>
</dbReference>
<dbReference type="InterPro" id="IPR005708">
    <property type="entry name" value="Homogentis_dOase"/>
</dbReference>
<gene>
    <name evidence="9" type="primary">hmgA</name>
    <name evidence="15" type="ORF">HHL21_03265</name>
</gene>
<feature type="binding site" evidence="12">
    <location>
        <position position="364"/>
    </location>
    <ligand>
        <name>Fe cation</name>
        <dbReference type="ChEBI" id="CHEBI:24875"/>
    </ligand>
</feature>
<keyword evidence="4 9" id="KW-0828">Tyrosine catabolism</keyword>
<comment type="catalytic activity">
    <reaction evidence="9">
        <text>homogentisate + O2 = 4-maleylacetoacetate + H(+)</text>
        <dbReference type="Rhea" id="RHEA:15449"/>
        <dbReference type="ChEBI" id="CHEBI:15378"/>
        <dbReference type="ChEBI" id="CHEBI:15379"/>
        <dbReference type="ChEBI" id="CHEBI:16169"/>
        <dbReference type="ChEBI" id="CHEBI:17105"/>
        <dbReference type="EC" id="1.13.11.5"/>
    </reaction>
</comment>
<dbReference type="InterPro" id="IPR022950">
    <property type="entry name" value="Homogentis_dOase_bac"/>
</dbReference>
<sequence length="431" mass="47266">MQLDYQSGFGNEFATEALPGALPAGRNSPQRAPYGLYAEQLSGTAFTAPRHTNRRSWLYRIRPAAIHGPFAATETGRIVSSFDDVPVSPNQLRWDPLPLPHGPTDFIEGLVTMGGNGNPAAGAGCAIHLYAANRSMEGRYFYNADGELLIVPQLGALTIATELGTLQVEPHEIAVIPRGVRFQVRLDGPVARGYVCENYGALLRLPDLGVIGSNGLANPRDFLTPVACYEDREGDFELVAKFQGRMWRAAIGHSPLDVVAWHGNYAPYKYDLRRFNTIGSISYDHPDPSIFLVLQAPSDTPGVDTLDFVIFPPRWLNAEDTFRPPWFHRNFASEFMGLIHGAYDAKAEGFAPGGASLHNCMSGHGPDAEAFDKASVADTSKPHYVADTMAFMFETPAVIRPTVHALESAQLQTSYANCWQGLEKRFDPTQR</sequence>
<evidence type="ECO:0000313" key="15">
    <source>
        <dbReference type="EMBL" id="NML60119.1"/>
    </source>
</evidence>
<feature type="active site" description="Proton acceptor" evidence="9 11">
    <location>
        <position position="285"/>
    </location>
</feature>
<dbReference type="PANTHER" id="PTHR11056:SF0">
    <property type="entry name" value="HOMOGENTISATE 1,2-DIOXYGENASE"/>
    <property type="match status" value="1"/>
</dbReference>
<comment type="subunit">
    <text evidence="9">Hexamer; dimer of trimers.</text>
</comment>
<comment type="caution">
    <text evidence="15">The sequence shown here is derived from an EMBL/GenBank/DDBJ whole genome shotgun (WGS) entry which is preliminary data.</text>
</comment>
<dbReference type="Gene3D" id="2.60.120.10">
    <property type="entry name" value="Jelly Rolls"/>
    <property type="match status" value="1"/>
</dbReference>
<name>A0A848HIZ8_9BURK</name>
<dbReference type="EC" id="1.13.11.5" evidence="9 10"/>
<dbReference type="InterPro" id="IPR011051">
    <property type="entry name" value="RmlC_Cupin_sf"/>
</dbReference>
<keyword evidence="16" id="KW-1185">Reference proteome</keyword>
<dbReference type="EMBL" id="JABBGG010000001">
    <property type="protein sequence ID" value="NML60119.1"/>
    <property type="molecule type" value="Genomic_DNA"/>
</dbReference>
<evidence type="ECO:0000259" key="13">
    <source>
        <dbReference type="Pfam" id="PF04209"/>
    </source>
</evidence>
<evidence type="ECO:0000313" key="16">
    <source>
        <dbReference type="Proteomes" id="UP000583752"/>
    </source>
</evidence>
<evidence type="ECO:0000256" key="3">
    <source>
        <dbReference type="ARBA" id="ARBA00022723"/>
    </source>
</evidence>
<organism evidence="15 16">
    <name type="scientific">Massilia polaris</name>
    <dbReference type="NCBI Taxonomy" id="2728846"/>
    <lineage>
        <taxon>Bacteria</taxon>
        <taxon>Pseudomonadati</taxon>
        <taxon>Pseudomonadota</taxon>
        <taxon>Betaproteobacteria</taxon>
        <taxon>Burkholderiales</taxon>
        <taxon>Oxalobacteraceae</taxon>
        <taxon>Telluria group</taxon>
        <taxon>Massilia</taxon>
    </lineage>
</organism>
<dbReference type="RefSeq" id="WP_169463782.1">
    <property type="nucleotide sequence ID" value="NZ_JABBGG010000001.1"/>
</dbReference>
<dbReference type="NCBIfam" id="TIGR01015">
    <property type="entry name" value="hmgA"/>
    <property type="match status" value="1"/>
</dbReference>
<dbReference type="GO" id="GO:0005737">
    <property type="term" value="C:cytoplasm"/>
    <property type="evidence" value="ECO:0007669"/>
    <property type="project" value="TreeGrafter"/>
</dbReference>
<dbReference type="Pfam" id="PF20510">
    <property type="entry name" value="HgmA_N"/>
    <property type="match status" value="1"/>
</dbReference>
<feature type="binding site" evidence="12">
    <location>
        <position position="343"/>
    </location>
    <ligand>
        <name>homogentisate</name>
        <dbReference type="ChEBI" id="CHEBI:16169"/>
    </ligand>
</feature>
<comment type="cofactor">
    <cofactor evidence="1 9 12">
        <name>Fe cation</name>
        <dbReference type="ChEBI" id="CHEBI:24875"/>
    </cofactor>
</comment>
<dbReference type="FunFam" id="2.60.120.10:FF:000034">
    <property type="entry name" value="Homogentisate 1,2-dioxygenase"/>
    <property type="match status" value="1"/>
</dbReference>
<comment type="similarity">
    <text evidence="2 9">Belongs to the homogentisate dioxygenase family.</text>
</comment>
<comment type="function">
    <text evidence="9">Involved in the catabolism of homogentisate (2,5-dihydroxyphenylacetate or 2,5-OH-PhAc), a central intermediate in the degradation of phenylalanine and tyrosine. Catalyzes the oxidative ring cleavage of the aromatic ring of homogentisate to yield maleylacetoacetate.</text>
</comment>
<evidence type="ECO:0000256" key="7">
    <source>
        <dbReference type="ARBA" id="ARBA00023004"/>
    </source>
</evidence>
<dbReference type="SUPFAM" id="SSF51182">
    <property type="entry name" value="RmlC-like cupins"/>
    <property type="match status" value="1"/>
</dbReference>
<dbReference type="UniPathway" id="UPA00139">
    <property type="reaction ID" value="UER00339"/>
</dbReference>
<dbReference type="GO" id="GO:0006559">
    <property type="term" value="P:L-phenylalanine catabolic process"/>
    <property type="evidence" value="ECO:0007669"/>
    <property type="project" value="UniProtKB-UniRule"/>
</dbReference>
<protein>
    <recommendedName>
        <fullName evidence="9 10">Homogentisate 1,2-dioxygenase</fullName>
        <shortName evidence="9">HGDO</shortName>
        <ecNumber evidence="9 10">1.13.11.5</ecNumber>
    </recommendedName>
    <alternativeName>
        <fullName evidence="9">Homogentisate oxygenase</fullName>
    </alternativeName>
    <alternativeName>
        <fullName evidence="9">Homogentisic acid oxidase</fullName>
    </alternativeName>
    <alternativeName>
        <fullName evidence="9">Homogentisicase</fullName>
    </alternativeName>
</protein>
<evidence type="ECO:0000256" key="6">
    <source>
        <dbReference type="ARBA" id="ARBA00023002"/>
    </source>
</evidence>
<dbReference type="PANTHER" id="PTHR11056">
    <property type="entry name" value="HOMOGENTISATE 1,2-DIOXYGENASE"/>
    <property type="match status" value="1"/>
</dbReference>
<proteinExistence type="inferred from homology"/>
<accession>A0A848HIZ8</accession>
<dbReference type="InterPro" id="IPR046452">
    <property type="entry name" value="HgmA_N"/>
</dbReference>
<evidence type="ECO:0000256" key="12">
    <source>
        <dbReference type="PIRSR" id="PIRSR605708-2"/>
    </source>
</evidence>
<dbReference type="Proteomes" id="UP000583752">
    <property type="component" value="Unassembled WGS sequence"/>
</dbReference>
<evidence type="ECO:0000256" key="9">
    <source>
        <dbReference type="HAMAP-Rule" id="MF_00334"/>
    </source>
</evidence>
<evidence type="ECO:0000256" key="5">
    <source>
        <dbReference type="ARBA" id="ARBA00022964"/>
    </source>
</evidence>